<feature type="transmembrane region" description="Helical" evidence="6">
    <location>
        <begin position="254"/>
        <end position="274"/>
    </location>
</feature>
<feature type="transmembrane region" description="Helical" evidence="6">
    <location>
        <begin position="37"/>
        <end position="58"/>
    </location>
</feature>
<feature type="transmembrane region" description="Helical" evidence="6">
    <location>
        <begin position="315"/>
        <end position="335"/>
    </location>
</feature>
<dbReference type="InterPro" id="IPR036259">
    <property type="entry name" value="MFS_trans_sf"/>
</dbReference>
<dbReference type="PANTHER" id="PTHR19444:SF13">
    <property type="entry name" value="PROTEIN UNC-93 HOMOLOG A"/>
    <property type="match status" value="1"/>
</dbReference>
<feature type="transmembrane region" description="Helical" evidence="6">
    <location>
        <begin position="132"/>
        <end position="162"/>
    </location>
</feature>
<evidence type="ECO:0000256" key="5">
    <source>
        <dbReference type="ARBA" id="ARBA00023136"/>
    </source>
</evidence>
<protein>
    <recommendedName>
        <fullName evidence="9">UNC93-like protein</fullName>
    </recommendedName>
</protein>
<dbReference type="Proteomes" id="UP001497497">
    <property type="component" value="Unassembled WGS sequence"/>
</dbReference>
<reference evidence="7 8" key="1">
    <citation type="submission" date="2024-04" db="EMBL/GenBank/DDBJ databases">
        <authorList>
            <consortium name="Genoscope - CEA"/>
            <person name="William W."/>
        </authorList>
    </citation>
    <scope>NUCLEOTIDE SEQUENCE [LARGE SCALE GENOMIC DNA]</scope>
</reference>
<organism evidence="7 8">
    <name type="scientific">Lymnaea stagnalis</name>
    <name type="common">Great pond snail</name>
    <name type="synonym">Helix stagnalis</name>
    <dbReference type="NCBI Taxonomy" id="6523"/>
    <lineage>
        <taxon>Eukaryota</taxon>
        <taxon>Metazoa</taxon>
        <taxon>Spiralia</taxon>
        <taxon>Lophotrochozoa</taxon>
        <taxon>Mollusca</taxon>
        <taxon>Gastropoda</taxon>
        <taxon>Heterobranchia</taxon>
        <taxon>Euthyneura</taxon>
        <taxon>Panpulmonata</taxon>
        <taxon>Hygrophila</taxon>
        <taxon>Lymnaeoidea</taxon>
        <taxon>Lymnaeidae</taxon>
        <taxon>Lymnaea</taxon>
    </lineage>
</organism>
<feature type="transmembrane region" description="Helical" evidence="6">
    <location>
        <begin position="202"/>
        <end position="224"/>
    </location>
</feature>
<evidence type="ECO:0000256" key="4">
    <source>
        <dbReference type="ARBA" id="ARBA00022989"/>
    </source>
</evidence>
<evidence type="ECO:0000256" key="6">
    <source>
        <dbReference type="SAM" id="Phobius"/>
    </source>
</evidence>
<dbReference type="GO" id="GO:0016020">
    <property type="term" value="C:membrane"/>
    <property type="evidence" value="ECO:0007669"/>
    <property type="project" value="UniProtKB-SubCell"/>
</dbReference>
<dbReference type="InterPro" id="IPR051951">
    <property type="entry name" value="UNC-93_regulatory"/>
</dbReference>
<evidence type="ECO:0008006" key="9">
    <source>
        <dbReference type="Google" id="ProtNLM"/>
    </source>
</evidence>
<comment type="caution">
    <text evidence="7">The sequence shown here is derived from an EMBL/GenBank/DDBJ whole genome shotgun (WGS) entry which is preliminary data.</text>
</comment>
<dbReference type="EMBL" id="CAXITT010000035">
    <property type="protein sequence ID" value="CAL1528610.1"/>
    <property type="molecule type" value="Genomic_DNA"/>
</dbReference>
<accession>A0AAV2H619</accession>
<dbReference type="Gene3D" id="1.20.1250.20">
    <property type="entry name" value="MFS general substrate transporter like domains"/>
    <property type="match status" value="1"/>
</dbReference>
<feature type="transmembrane region" description="Helical" evidence="6">
    <location>
        <begin position="408"/>
        <end position="429"/>
    </location>
</feature>
<proteinExistence type="inferred from homology"/>
<dbReference type="InterPro" id="IPR010291">
    <property type="entry name" value="Ion_channel_UNC-93"/>
</dbReference>
<comment type="subcellular location">
    <subcellularLocation>
        <location evidence="1">Membrane</location>
        <topology evidence="1">Multi-pass membrane protein</topology>
    </subcellularLocation>
</comment>
<keyword evidence="4 6" id="KW-1133">Transmembrane helix</keyword>
<dbReference type="SUPFAM" id="SSF103473">
    <property type="entry name" value="MFS general substrate transporter"/>
    <property type="match status" value="1"/>
</dbReference>
<feature type="transmembrane region" description="Helical" evidence="6">
    <location>
        <begin position="89"/>
        <end position="112"/>
    </location>
</feature>
<feature type="transmembrane region" description="Helical" evidence="6">
    <location>
        <begin position="65"/>
        <end position="83"/>
    </location>
</feature>
<evidence type="ECO:0000256" key="2">
    <source>
        <dbReference type="ARBA" id="ARBA00009172"/>
    </source>
</evidence>
<feature type="non-terminal residue" evidence="7">
    <location>
        <position position="438"/>
    </location>
</feature>
<evidence type="ECO:0000313" key="8">
    <source>
        <dbReference type="Proteomes" id="UP001497497"/>
    </source>
</evidence>
<dbReference type="PANTHER" id="PTHR19444">
    <property type="entry name" value="UNC-93 RELATED"/>
    <property type="match status" value="1"/>
</dbReference>
<comment type="similarity">
    <text evidence="2">Belongs to the unc-93 family.</text>
</comment>
<keyword evidence="3 6" id="KW-0812">Transmembrane</keyword>
<feature type="transmembrane region" description="Helical" evidence="6">
    <location>
        <begin position="381"/>
        <end position="402"/>
    </location>
</feature>
<keyword evidence="5 6" id="KW-0472">Membrane</keyword>
<evidence type="ECO:0000313" key="7">
    <source>
        <dbReference type="EMBL" id="CAL1528610.1"/>
    </source>
</evidence>
<dbReference type="AlphaFoldDB" id="A0AAV2H619"/>
<feature type="transmembrane region" description="Helical" evidence="6">
    <location>
        <begin position="286"/>
        <end position="308"/>
    </location>
</feature>
<dbReference type="Pfam" id="PF05978">
    <property type="entry name" value="UNC-93"/>
    <property type="match status" value="1"/>
</dbReference>
<name>A0AAV2H619_LYMST</name>
<evidence type="ECO:0000256" key="3">
    <source>
        <dbReference type="ARBA" id="ARBA00022692"/>
    </source>
</evidence>
<feature type="non-terminal residue" evidence="7">
    <location>
        <position position="1"/>
    </location>
</feature>
<keyword evidence="8" id="KW-1185">Reference proteome</keyword>
<gene>
    <name evidence="7" type="ORF">GSLYS_00002780001</name>
</gene>
<evidence type="ECO:0000256" key="1">
    <source>
        <dbReference type="ARBA" id="ARBA00004141"/>
    </source>
</evidence>
<sequence>PVRTLLVLSLSYLLIYTSYNGIQNIQSSINDKGGLGVITLASVYIMMVLFSPLATSIIRQVGSKTILLIQWVCIGLFIGANFYPNFYTLIPTSLLVGACSACTGAIGSLYLVTISDSYIVKNKLTPDRRHVILSIIFGVFFTFFESTQITGNLFSSLVLFIFSSQPTANATASDKVCGAQLCSGTSTNGSSSEISHPSQDTLYLLFGIFLGCVLLGFLLTLTLLPQLKLPQEKSSLCHEIGSCFRTLAQVRCALLAPVIMAQGMMVMIMYTGFTQAFVSCSMGVEWVGFVMMAYGASTAMFATVANYLARYLGRVVLMITFIVVDSGLLVTMLLWTPGHGQVSTIIIFSMAVAEGVSEGISQPQFNSIVSIVFRENLPPAFVVYYMIKCLSFSISLAVSSFACLYHRLYLALGLYALGLVGYVITEVMANRRPSEEEK</sequence>